<name>A0A835A7G7_9POAL</name>
<comment type="caution">
    <text evidence="4">The sequence shown here is derived from an EMBL/GenBank/DDBJ whole genome shotgun (WGS) entry which is preliminary data.</text>
</comment>
<dbReference type="PANTHER" id="PTHR26379:SF504">
    <property type="entry name" value="OS08G0523800 PROTEIN"/>
    <property type="match status" value="1"/>
</dbReference>
<proteinExistence type="predicted"/>
<dbReference type="Proteomes" id="UP000636709">
    <property type="component" value="Unassembled WGS sequence"/>
</dbReference>
<evidence type="ECO:0000259" key="2">
    <source>
        <dbReference type="PROSITE" id="PS50097"/>
    </source>
</evidence>
<evidence type="ECO:0000256" key="1">
    <source>
        <dbReference type="ARBA" id="ARBA00004906"/>
    </source>
</evidence>
<feature type="domain" description="BTB" evidence="2">
    <location>
        <begin position="567"/>
        <end position="594"/>
    </location>
</feature>
<evidence type="ECO:0000259" key="3">
    <source>
        <dbReference type="PROSITE" id="PS50144"/>
    </source>
</evidence>
<dbReference type="AlphaFoldDB" id="A0A835A7G7"/>
<feature type="domain" description="BTB" evidence="2">
    <location>
        <begin position="168"/>
        <end position="235"/>
    </location>
</feature>
<protein>
    <submittedName>
        <fullName evidence="4">Uncharacterized protein</fullName>
    </submittedName>
</protein>
<gene>
    <name evidence="4" type="ORF">HU200_061866</name>
</gene>
<dbReference type="PROSITE" id="PS50144">
    <property type="entry name" value="MATH"/>
    <property type="match status" value="1"/>
</dbReference>
<dbReference type="InterPro" id="IPR000210">
    <property type="entry name" value="BTB/POZ_dom"/>
</dbReference>
<dbReference type="Gene3D" id="3.30.710.10">
    <property type="entry name" value="Potassium Channel Kv1.1, Chain A"/>
    <property type="match status" value="2"/>
</dbReference>
<organism evidence="4 5">
    <name type="scientific">Digitaria exilis</name>
    <dbReference type="NCBI Taxonomy" id="1010633"/>
    <lineage>
        <taxon>Eukaryota</taxon>
        <taxon>Viridiplantae</taxon>
        <taxon>Streptophyta</taxon>
        <taxon>Embryophyta</taxon>
        <taxon>Tracheophyta</taxon>
        <taxon>Spermatophyta</taxon>
        <taxon>Magnoliopsida</taxon>
        <taxon>Liliopsida</taxon>
        <taxon>Poales</taxon>
        <taxon>Poaceae</taxon>
        <taxon>PACMAD clade</taxon>
        <taxon>Panicoideae</taxon>
        <taxon>Panicodae</taxon>
        <taxon>Paniceae</taxon>
        <taxon>Anthephorinae</taxon>
        <taxon>Digitaria</taxon>
    </lineage>
</organism>
<dbReference type="PANTHER" id="PTHR26379">
    <property type="entry name" value="BTB/POZ AND MATH DOMAIN-CONTAINING PROTEIN 1"/>
    <property type="match status" value="1"/>
</dbReference>
<dbReference type="EMBL" id="JACEFO010002617">
    <property type="protein sequence ID" value="KAF8653752.1"/>
    <property type="molecule type" value="Genomic_DNA"/>
</dbReference>
<sequence>MEASAAQTTIVDPASAIVEFNVNYEETKYLAAGKAVQSDAISACGLTWRINYYPNGFREGLKRASIDEYLFISLELLSKSSSVVAIFQVLLVDKDGQPVLFDASRASQFPTTMFRHMGRRTDLVQKYAKNGQIRFQCIIKASHDNSILVPPSDIVKHLGTLLDSADGKDVSFGVGDETFHAHRAVLAARSPVFKAELLGSMAEATMPSIALHDIAPATFKAMLRFMYTDALPGDDELIGDSPLEMFAPLLAAADRSTSAAMDRGSLPELRGHGTGELLLGSHLKRRGHGAGDLELGIHGSGELELSRCESMACACSGSTARSRAHRRPTPDIAAAAAASARRATYGLAVLPIARFSSSRMEALARKVQAARRRADRMLFQERNLERQGKCLPRQIKRQRKSEAQEAAQTTTVDSAAVEFKLPCVQLKNVATGKAVHSDPISAGGQMWRINCTCVNESTGVYLAIFLELLSKSGSAKARFEAFLAGKDGEPSLVSVKRTGVHLFHRDNDQFGWPQFVKIMDLATDFVRDGVITFLCSIMVWHHSGGIPVPPSDIGENLGMLLDSTDGADVSFAIDGETFHVHRAVLAARCPLTGL</sequence>
<comment type="pathway">
    <text evidence="1">Protein modification; protein ubiquitination.</text>
</comment>
<evidence type="ECO:0000313" key="4">
    <source>
        <dbReference type="EMBL" id="KAF8653752.1"/>
    </source>
</evidence>
<dbReference type="PROSITE" id="PS50097">
    <property type="entry name" value="BTB"/>
    <property type="match status" value="2"/>
</dbReference>
<dbReference type="Pfam" id="PF00651">
    <property type="entry name" value="BTB"/>
    <property type="match status" value="1"/>
</dbReference>
<evidence type="ECO:0000313" key="5">
    <source>
        <dbReference type="Proteomes" id="UP000636709"/>
    </source>
</evidence>
<dbReference type="SUPFAM" id="SSF49599">
    <property type="entry name" value="TRAF domain-like"/>
    <property type="match status" value="2"/>
</dbReference>
<dbReference type="CDD" id="cd00121">
    <property type="entry name" value="MATH"/>
    <property type="match status" value="2"/>
</dbReference>
<dbReference type="InterPro" id="IPR011333">
    <property type="entry name" value="SKP1/BTB/POZ_sf"/>
</dbReference>
<feature type="domain" description="MATH" evidence="3">
    <location>
        <begin position="416"/>
        <end position="537"/>
    </location>
</feature>
<dbReference type="Pfam" id="PF22486">
    <property type="entry name" value="MATH_2"/>
    <property type="match status" value="1"/>
</dbReference>
<dbReference type="InterPro" id="IPR008974">
    <property type="entry name" value="TRAF-like"/>
</dbReference>
<dbReference type="SUPFAM" id="SSF54695">
    <property type="entry name" value="POZ domain"/>
    <property type="match status" value="2"/>
</dbReference>
<reference evidence="4" key="1">
    <citation type="submission" date="2020-07" db="EMBL/GenBank/DDBJ databases">
        <title>Genome sequence and genetic diversity analysis of an under-domesticated orphan crop, white fonio (Digitaria exilis).</title>
        <authorList>
            <person name="Bennetzen J.L."/>
            <person name="Chen S."/>
            <person name="Ma X."/>
            <person name="Wang X."/>
            <person name="Yssel A.E.J."/>
            <person name="Chaluvadi S.R."/>
            <person name="Johnson M."/>
            <person name="Gangashetty P."/>
            <person name="Hamidou F."/>
            <person name="Sanogo M.D."/>
            <person name="Zwaenepoel A."/>
            <person name="Wallace J."/>
            <person name="Van De Peer Y."/>
            <person name="Van Deynze A."/>
        </authorList>
    </citation>
    <scope>NUCLEOTIDE SEQUENCE</scope>
    <source>
        <tissue evidence="4">Leaves</tissue>
    </source>
</reference>
<keyword evidence="5" id="KW-1185">Reference proteome</keyword>
<dbReference type="OrthoDB" id="670584at2759"/>
<dbReference type="InterPro" id="IPR045005">
    <property type="entry name" value="BPM1-6"/>
</dbReference>
<dbReference type="InterPro" id="IPR002083">
    <property type="entry name" value="MATH/TRAF_dom"/>
</dbReference>
<dbReference type="SMART" id="SM00225">
    <property type="entry name" value="BTB"/>
    <property type="match status" value="1"/>
</dbReference>
<accession>A0A835A7G7</accession>
<dbReference type="GO" id="GO:0016567">
    <property type="term" value="P:protein ubiquitination"/>
    <property type="evidence" value="ECO:0007669"/>
    <property type="project" value="InterPro"/>
</dbReference>
<dbReference type="Gene3D" id="2.60.210.10">
    <property type="entry name" value="Apoptosis, Tumor Necrosis Factor Receptor Associated Protein 2, Chain A"/>
    <property type="match status" value="2"/>
</dbReference>